<organism evidence="2 3">
    <name type="scientific">Lactiplantibacillus songbeiensis</name>
    <dbReference type="NCBI Taxonomy" id="2559920"/>
    <lineage>
        <taxon>Bacteria</taxon>
        <taxon>Bacillati</taxon>
        <taxon>Bacillota</taxon>
        <taxon>Bacilli</taxon>
        <taxon>Lactobacillales</taxon>
        <taxon>Lactobacillaceae</taxon>
        <taxon>Lactiplantibacillus</taxon>
    </lineage>
</organism>
<evidence type="ECO:0008006" key="4">
    <source>
        <dbReference type="Google" id="ProtNLM"/>
    </source>
</evidence>
<accession>A0ABW4BZ88</accession>
<evidence type="ECO:0000256" key="1">
    <source>
        <dbReference type="SAM" id="Phobius"/>
    </source>
</evidence>
<feature type="transmembrane region" description="Helical" evidence="1">
    <location>
        <begin position="155"/>
        <end position="177"/>
    </location>
</feature>
<feature type="transmembrane region" description="Helical" evidence="1">
    <location>
        <begin position="240"/>
        <end position="265"/>
    </location>
</feature>
<evidence type="ECO:0000313" key="2">
    <source>
        <dbReference type="EMBL" id="MFD1420546.1"/>
    </source>
</evidence>
<evidence type="ECO:0000313" key="3">
    <source>
        <dbReference type="Proteomes" id="UP001597188"/>
    </source>
</evidence>
<feature type="transmembrane region" description="Helical" evidence="1">
    <location>
        <begin position="210"/>
        <end position="233"/>
    </location>
</feature>
<proteinExistence type="predicted"/>
<reference evidence="3" key="1">
    <citation type="journal article" date="2019" name="Int. J. Syst. Evol. Microbiol.">
        <title>The Global Catalogue of Microorganisms (GCM) 10K type strain sequencing project: providing services to taxonomists for standard genome sequencing and annotation.</title>
        <authorList>
            <consortium name="The Broad Institute Genomics Platform"/>
            <consortium name="The Broad Institute Genome Sequencing Center for Infectious Disease"/>
            <person name="Wu L."/>
            <person name="Ma J."/>
        </authorList>
    </citation>
    <scope>NUCLEOTIDE SEQUENCE [LARGE SCALE GENOMIC DNA]</scope>
    <source>
        <strain evidence="3">CCM 8931</strain>
    </source>
</reference>
<dbReference type="Proteomes" id="UP001597188">
    <property type="component" value="Unassembled WGS sequence"/>
</dbReference>
<keyword evidence="1" id="KW-1133">Transmembrane helix</keyword>
<keyword evidence="3" id="KW-1185">Reference proteome</keyword>
<keyword evidence="1" id="KW-0812">Transmembrane</keyword>
<feature type="transmembrane region" description="Helical" evidence="1">
    <location>
        <begin position="122"/>
        <end position="143"/>
    </location>
</feature>
<feature type="transmembrane region" description="Helical" evidence="1">
    <location>
        <begin position="62"/>
        <end position="80"/>
    </location>
</feature>
<dbReference type="RefSeq" id="WP_223876736.1">
    <property type="nucleotide sequence ID" value="NZ_BJDL01000001.1"/>
</dbReference>
<keyword evidence="1" id="KW-0472">Membrane</keyword>
<sequence length="305" mass="33494">MNIHLSKLEIRDYLIGFALVLTMVGIATWQHDYEIILPEIGALTTGTWIYHKNDWVNQPFKIFLAPFGTAVLGFLVNQLAIGYPEKVLLTLIAMLIWLRIVGSALAPSFATGLLPVIVNATHWSFIVAIFAFTVILMLGVYIRGLQHGCKPGEPLHYQSMLIFMVVAAAWVGGVWLVGRPQMAAIPPVLVVFFEVLQKPTYSGKLMFKQIIALSLAATIGVLIHIGLASWLLTTLISLPLVFILLQLLDIKLPAAYAFPLLALVLPANMFSHLPVTAVLAASFFLGLVYGYKKLATVIKFALAND</sequence>
<feature type="transmembrane region" description="Helical" evidence="1">
    <location>
        <begin position="87"/>
        <end position="110"/>
    </location>
</feature>
<dbReference type="EMBL" id="JBHTOJ010000014">
    <property type="protein sequence ID" value="MFD1420546.1"/>
    <property type="molecule type" value="Genomic_DNA"/>
</dbReference>
<protein>
    <recommendedName>
        <fullName evidence="4">Integral membrane protein</fullName>
    </recommendedName>
</protein>
<feature type="transmembrane region" description="Helical" evidence="1">
    <location>
        <begin position="271"/>
        <end position="291"/>
    </location>
</feature>
<feature type="transmembrane region" description="Helical" evidence="1">
    <location>
        <begin position="12"/>
        <end position="29"/>
    </location>
</feature>
<gene>
    <name evidence="2" type="ORF">ACFQ5L_06230</name>
</gene>
<comment type="caution">
    <text evidence="2">The sequence shown here is derived from an EMBL/GenBank/DDBJ whole genome shotgun (WGS) entry which is preliminary data.</text>
</comment>
<name>A0ABW4BZ88_9LACO</name>